<accession>A0A0F9CYB2</accession>
<protein>
    <submittedName>
        <fullName evidence="1">Uncharacterized protein</fullName>
    </submittedName>
</protein>
<gene>
    <name evidence="1" type="ORF">LCGC14_2267190</name>
</gene>
<sequence>MSTYGKANDSQRIHLVDLHEWNTDKTVQPHTMVRGMMGKDHDAVIHAWRYLRVSSSGAISNDDAANFRVSAVGLTGLDISNDDAADFRVSSFSDDGALFRVSSIESSHSANGTGRLTASGINFSTQLSSVACKRAIIQGLPNNASAVVLGTSDVTATASARNSVGLWAGQSKEFKVTNLNLLHMAIEYAGEGISIYYEQ</sequence>
<name>A0A0F9CYB2_9ZZZZ</name>
<evidence type="ECO:0000313" key="1">
    <source>
        <dbReference type="EMBL" id="KKL54259.1"/>
    </source>
</evidence>
<organism evidence="1">
    <name type="scientific">marine sediment metagenome</name>
    <dbReference type="NCBI Taxonomy" id="412755"/>
    <lineage>
        <taxon>unclassified sequences</taxon>
        <taxon>metagenomes</taxon>
        <taxon>ecological metagenomes</taxon>
    </lineage>
</organism>
<comment type="caution">
    <text evidence="1">The sequence shown here is derived from an EMBL/GenBank/DDBJ whole genome shotgun (WGS) entry which is preliminary data.</text>
</comment>
<dbReference type="EMBL" id="LAZR01031262">
    <property type="protein sequence ID" value="KKL54259.1"/>
    <property type="molecule type" value="Genomic_DNA"/>
</dbReference>
<proteinExistence type="predicted"/>
<reference evidence="1" key="1">
    <citation type="journal article" date="2015" name="Nature">
        <title>Complex archaea that bridge the gap between prokaryotes and eukaryotes.</title>
        <authorList>
            <person name="Spang A."/>
            <person name="Saw J.H."/>
            <person name="Jorgensen S.L."/>
            <person name="Zaremba-Niedzwiedzka K."/>
            <person name="Martijn J."/>
            <person name="Lind A.E."/>
            <person name="van Eijk R."/>
            <person name="Schleper C."/>
            <person name="Guy L."/>
            <person name="Ettema T.J."/>
        </authorList>
    </citation>
    <scope>NUCLEOTIDE SEQUENCE</scope>
</reference>
<dbReference type="AlphaFoldDB" id="A0A0F9CYB2"/>